<evidence type="ECO:0000313" key="3">
    <source>
        <dbReference type="EMBL" id="MDR7088805.1"/>
    </source>
</evidence>
<dbReference type="EMBL" id="JAVDVX010000001">
    <property type="protein sequence ID" value="MDR7088805.1"/>
    <property type="molecule type" value="Genomic_DNA"/>
</dbReference>
<evidence type="ECO:0000256" key="1">
    <source>
        <dbReference type="ARBA" id="ARBA00010751"/>
    </source>
</evidence>
<keyword evidence="4" id="KW-1185">Reference proteome</keyword>
<proteinExistence type="inferred from homology"/>
<accession>A0ABU1UUH5</accession>
<feature type="chain" id="PRO_5045331340" evidence="2">
    <location>
        <begin position="23"/>
        <end position="146"/>
    </location>
</feature>
<name>A0ABU1UUH5_9GAMM</name>
<evidence type="ECO:0000256" key="2">
    <source>
        <dbReference type="SAM" id="SignalP"/>
    </source>
</evidence>
<comment type="caution">
    <text evidence="3">The sequence shown here is derived from an EMBL/GenBank/DDBJ whole genome shotgun (WGS) entry which is preliminary data.</text>
</comment>
<keyword evidence="2" id="KW-0732">Signal</keyword>
<dbReference type="RefSeq" id="WP_310068919.1">
    <property type="nucleotide sequence ID" value="NZ_JAVDVX010000001.1"/>
</dbReference>
<evidence type="ECO:0000313" key="4">
    <source>
        <dbReference type="Proteomes" id="UP001253595"/>
    </source>
</evidence>
<dbReference type="Proteomes" id="UP001253595">
    <property type="component" value="Unassembled WGS sequence"/>
</dbReference>
<sequence>MNFITRCITIIAISSCAAGALARDDVKEFSIADALATEQAKNILGSDIKFYFGEQSHGAVVKKFGEFGTNKKTNGVGKSDREACEWAFLSAMKSLRDRAQREGANAVVNIRSNYRNVTNSSTETFRCGAGNIMVGVALLGDAVQLK</sequence>
<dbReference type="Gene3D" id="3.30.110.70">
    <property type="entry name" value="Hypothetical protein apc22750. Chain B"/>
    <property type="match status" value="1"/>
</dbReference>
<comment type="similarity">
    <text evidence="1">Belongs to the UPF0145 family.</text>
</comment>
<dbReference type="SUPFAM" id="SSF117782">
    <property type="entry name" value="YbjQ-like"/>
    <property type="match status" value="1"/>
</dbReference>
<organism evidence="3 4">
    <name type="scientific">Cellvibrio fibrivorans</name>
    <dbReference type="NCBI Taxonomy" id="126350"/>
    <lineage>
        <taxon>Bacteria</taxon>
        <taxon>Pseudomonadati</taxon>
        <taxon>Pseudomonadota</taxon>
        <taxon>Gammaproteobacteria</taxon>
        <taxon>Cellvibrionales</taxon>
        <taxon>Cellvibrionaceae</taxon>
        <taxon>Cellvibrio</taxon>
    </lineage>
</organism>
<reference evidence="3 4" key="1">
    <citation type="submission" date="2023-07" db="EMBL/GenBank/DDBJ databases">
        <title>Sorghum-associated microbial communities from plants grown in Nebraska, USA.</title>
        <authorList>
            <person name="Schachtman D."/>
        </authorList>
    </citation>
    <scope>NUCLEOTIDE SEQUENCE [LARGE SCALE GENOMIC DNA]</scope>
    <source>
        <strain evidence="3 4">BE190</strain>
    </source>
</reference>
<dbReference type="InterPro" id="IPR002765">
    <property type="entry name" value="UPF0145_YbjQ-like"/>
</dbReference>
<dbReference type="Pfam" id="PF01906">
    <property type="entry name" value="YbjQ_1"/>
    <property type="match status" value="1"/>
</dbReference>
<protein>
    <submittedName>
        <fullName evidence="3">Uncharacterized protein YbjQ (UPF0145 family)</fullName>
    </submittedName>
</protein>
<gene>
    <name evidence="3" type="ORF">J2X05_000808</name>
</gene>
<dbReference type="InterPro" id="IPR035439">
    <property type="entry name" value="UPF0145_dom_sf"/>
</dbReference>
<feature type="signal peptide" evidence="2">
    <location>
        <begin position="1"/>
        <end position="22"/>
    </location>
</feature>